<comment type="caution">
    <text evidence="3">The sequence shown here is derived from an EMBL/GenBank/DDBJ whole genome shotgun (WGS) entry which is preliminary data.</text>
</comment>
<dbReference type="GO" id="GO:0008713">
    <property type="term" value="F:ADP-heptose-lipopolysaccharide heptosyltransferase activity"/>
    <property type="evidence" value="ECO:0007669"/>
    <property type="project" value="TreeGrafter"/>
</dbReference>
<gene>
    <name evidence="3" type="ORF">C8N24_3777</name>
</gene>
<keyword evidence="2 3" id="KW-0808">Transferase</keyword>
<dbReference type="PANTHER" id="PTHR30160:SF1">
    <property type="entry name" value="LIPOPOLYSACCHARIDE 1,2-N-ACETYLGLUCOSAMINETRANSFERASE-RELATED"/>
    <property type="match status" value="1"/>
</dbReference>
<dbReference type="SUPFAM" id="SSF53756">
    <property type="entry name" value="UDP-Glycosyltransferase/glycogen phosphorylase"/>
    <property type="match status" value="1"/>
</dbReference>
<sequence>MTHVLVTRLDNDGDVLLAGPAIRAVAAGADRVTLLCGPRGAQAARLLPGVDEVLVWRAPWIDPDGHAVDRADVDALVARIAALGVDRALIFGSFHQSPLPTALILRLAGVPWIGATSVDFPGSLLDLRHLIDDDVHEVERSLDLARAAGFPPPTDDRLNIKRDSPAFELAPGYVVVHPGASVPARAWSPERNRALVAALDRPVVVTGGPGERELTAYVAGDHGHDLGGATTLAELASVIAEADAIVVGNTGPAHLAAAVGTPVVSLFAPTVPAVRWRPWRVPHELLFVDVPCAGCRARVCPVEGHPCLNGVTVDAVVDAVQRLAPKAVLA</sequence>
<dbReference type="EMBL" id="RBIL01000001">
    <property type="protein sequence ID" value="RKQ93902.1"/>
    <property type="molecule type" value="Genomic_DNA"/>
</dbReference>
<name>A0A660LFN3_9ACTN</name>
<dbReference type="AlphaFoldDB" id="A0A660LFN3"/>
<dbReference type="InterPro" id="IPR002201">
    <property type="entry name" value="Glyco_trans_9"/>
</dbReference>
<dbReference type="GO" id="GO:0009244">
    <property type="term" value="P:lipopolysaccharide core region biosynthetic process"/>
    <property type="evidence" value="ECO:0007669"/>
    <property type="project" value="TreeGrafter"/>
</dbReference>
<dbReference type="InterPro" id="IPR051199">
    <property type="entry name" value="LPS_LOS_Heptosyltrfase"/>
</dbReference>
<evidence type="ECO:0000256" key="1">
    <source>
        <dbReference type="ARBA" id="ARBA00022676"/>
    </source>
</evidence>
<dbReference type="Pfam" id="PF01075">
    <property type="entry name" value="Glyco_transf_9"/>
    <property type="match status" value="1"/>
</dbReference>
<accession>A0A660LFN3</accession>
<organism evidence="3 4">
    <name type="scientific">Solirubrobacter pauli</name>
    <dbReference type="NCBI Taxonomy" id="166793"/>
    <lineage>
        <taxon>Bacteria</taxon>
        <taxon>Bacillati</taxon>
        <taxon>Actinomycetota</taxon>
        <taxon>Thermoleophilia</taxon>
        <taxon>Solirubrobacterales</taxon>
        <taxon>Solirubrobacteraceae</taxon>
        <taxon>Solirubrobacter</taxon>
    </lineage>
</organism>
<evidence type="ECO:0000313" key="4">
    <source>
        <dbReference type="Proteomes" id="UP000278962"/>
    </source>
</evidence>
<protein>
    <submittedName>
        <fullName evidence="3">ADP-heptose:LPS heptosyltransferase</fullName>
    </submittedName>
</protein>
<evidence type="ECO:0000256" key="2">
    <source>
        <dbReference type="ARBA" id="ARBA00022679"/>
    </source>
</evidence>
<dbReference type="RefSeq" id="WP_211340018.1">
    <property type="nucleotide sequence ID" value="NZ_RBIL01000001.1"/>
</dbReference>
<keyword evidence="1" id="KW-0328">Glycosyltransferase</keyword>
<dbReference type="CDD" id="cd03789">
    <property type="entry name" value="GT9_LPS_heptosyltransferase"/>
    <property type="match status" value="1"/>
</dbReference>
<proteinExistence type="predicted"/>
<evidence type="ECO:0000313" key="3">
    <source>
        <dbReference type="EMBL" id="RKQ93902.1"/>
    </source>
</evidence>
<dbReference type="Gene3D" id="3.40.50.2000">
    <property type="entry name" value="Glycogen Phosphorylase B"/>
    <property type="match status" value="2"/>
</dbReference>
<dbReference type="GO" id="GO:0005829">
    <property type="term" value="C:cytosol"/>
    <property type="evidence" value="ECO:0007669"/>
    <property type="project" value="TreeGrafter"/>
</dbReference>
<dbReference type="Proteomes" id="UP000278962">
    <property type="component" value="Unassembled WGS sequence"/>
</dbReference>
<reference evidence="3 4" key="1">
    <citation type="submission" date="2018-10" db="EMBL/GenBank/DDBJ databases">
        <title>Genomic Encyclopedia of Archaeal and Bacterial Type Strains, Phase II (KMG-II): from individual species to whole genera.</title>
        <authorList>
            <person name="Goeker M."/>
        </authorList>
    </citation>
    <scope>NUCLEOTIDE SEQUENCE [LARGE SCALE GENOMIC DNA]</scope>
    <source>
        <strain evidence="3 4">DSM 14954</strain>
    </source>
</reference>
<dbReference type="PANTHER" id="PTHR30160">
    <property type="entry name" value="TETRAACYLDISACCHARIDE 4'-KINASE-RELATED"/>
    <property type="match status" value="1"/>
</dbReference>
<keyword evidence="4" id="KW-1185">Reference proteome</keyword>